<evidence type="ECO:0000313" key="1">
    <source>
        <dbReference type="EMBL" id="KAJ1361489.1"/>
    </source>
</evidence>
<proteinExistence type="predicted"/>
<sequence length="80" mass="9180">MHGDNCSETMYVPENLVLIGLCAQIDTVRVTKTLFSLKLKKNWWHVSKKRGTSCITRAFYRKPVLNCGQTKEDQTVDSMD</sequence>
<name>A0AAD5N726_PARTN</name>
<protein>
    <submittedName>
        <fullName evidence="1">Uncharacterized protein</fullName>
    </submittedName>
</protein>
<reference evidence="1" key="1">
    <citation type="submission" date="2021-06" db="EMBL/GenBank/DDBJ databases">
        <title>Parelaphostrongylus tenuis whole genome reference sequence.</title>
        <authorList>
            <person name="Garwood T.J."/>
            <person name="Larsen P.A."/>
            <person name="Fountain-Jones N.M."/>
            <person name="Garbe J.R."/>
            <person name="Macchietto M.G."/>
            <person name="Kania S.A."/>
            <person name="Gerhold R.W."/>
            <person name="Richards J.E."/>
            <person name="Wolf T.M."/>
        </authorList>
    </citation>
    <scope>NUCLEOTIDE SEQUENCE</scope>
    <source>
        <strain evidence="1">MNPRO001-30</strain>
        <tissue evidence="1">Meninges</tissue>
    </source>
</reference>
<organism evidence="1 2">
    <name type="scientific">Parelaphostrongylus tenuis</name>
    <name type="common">Meningeal worm</name>
    <dbReference type="NCBI Taxonomy" id="148309"/>
    <lineage>
        <taxon>Eukaryota</taxon>
        <taxon>Metazoa</taxon>
        <taxon>Ecdysozoa</taxon>
        <taxon>Nematoda</taxon>
        <taxon>Chromadorea</taxon>
        <taxon>Rhabditida</taxon>
        <taxon>Rhabditina</taxon>
        <taxon>Rhabditomorpha</taxon>
        <taxon>Strongyloidea</taxon>
        <taxon>Metastrongylidae</taxon>
        <taxon>Parelaphostrongylus</taxon>
    </lineage>
</organism>
<dbReference type="EMBL" id="JAHQIW010004210">
    <property type="protein sequence ID" value="KAJ1361489.1"/>
    <property type="molecule type" value="Genomic_DNA"/>
</dbReference>
<dbReference type="AlphaFoldDB" id="A0AAD5N726"/>
<evidence type="ECO:0000313" key="2">
    <source>
        <dbReference type="Proteomes" id="UP001196413"/>
    </source>
</evidence>
<accession>A0AAD5N726</accession>
<dbReference type="Proteomes" id="UP001196413">
    <property type="component" value="Unassembled WGS sequence"/>
</dbReference>
<comment type="caution">
    <text evidence="1">The sequence shown here is derived from an EMBL/GenBank/DDBJ whole genome shotgun (WGS) entry which is preliminary data.</text>
</comment>
<keyword evidence="2" id="KW-1185">Reference proteome</keyword>
<gene>
    <name evidence="1" type="ORF">KIN20_020752</name>
</gene>